<feature type="transmembrane region" description="Helical" evidence="5">
    <location>
        <begin position="312"/>
        <end position="332"/>
    </location>
</feature>
<evidence type="ECO:0000256" key="5">
    <source>
        <dbReference type="SAM" id="Phobius"/>
    </source>
</evidence>
<evidence type="ECO:0000256" key="2">
    <source>
        <dbReference type="ARBA" id="ARBA00023002"/>
    </source>
</evidence>
<dbReference type="AlphaFoldDB" id="A0A556AS93"/>
<proteinExistence type="inferred from homology"/>
<dbReference type="OrthoDB" id="9790266at2"/>
<accession>A0A556AS93</accession>
<evidence type="ECO:0000256" key="3">
    <source>
        <dbReference type="RuleBase" id="RU000363"/>
    </source>
</evidence>
<evidence type="ECO:0000313" key="7">
    <source>
        <dbReference type="EMBL" id="TSH95798.1"/>
    </source>
</evidence>
<keyword evidence="5" id="KW-0812">Transmembrane</keyword>
<feature type="domain" description="Ketoreductase" evidence="6">
    <location>
        <begin position="11"/>
        <end position="197"/>
    </location>
</feature>
<keyword evidence="8" id="KW-1185">Reference proteome</keyword>
<dbReference type="Gene3D" id="3.40.50.720">
    <property type="entry name" value="NAD(P)-binding Rossmann-like Domain"/>
    <property type="match status" value="1"/>
</dbReference>
<sequence>MSDFRSFWRDRVVVITGASAGVGRACAMSLAAQGAHLCLIARDSAGLQQTRGEAAQLGASVIACPADVADAEAVQAAAQACVNTFGRIDVWINNAMATVYSPIAKLTAAEVRRVTEVTYLGVVHGTLAALRHMQRAGRGTVVQVGSALAYRGIPLQAAYSAAKHAVRGFTTALRAELLQSRSPVHVTSVHLPAIDTPQFDWARTHCPTQPRPMPPVYAPEVAARAILRAARHPRREYWVGASTPLVVFGERLAPGLLDRYMARHAARGQDSGVPVPRERPDNLHEPAATGHDTRGTWGHEARTHALVVSSGAATTAAWLVCGAALLGLGALLHRSAHRRTRRFP</sequence>
<dbReference type="GO" id="GO:0016020">
    <property type="term" value="C:membrane"/>
    <property type="evidence" value="ECO:0007669"/>
    <property type="project" value="TreeGrafter"/>
</dbReference>
<keyword evidence="2" id="KW-0560">Oxidoreductase</keyword>
<dbReference type="RefSeq" id="WP_143948142.1">
    <property type="nucleotide sequence ID" value="NZ_BAABMB010000002.1"/>
</dbReference>
<comment type="similarity">
    <text evidence="1 3">Belongs to the short-chain dehydrogenases/reductases (SDR) family.</text>
</comment>
<keyword evidence="5" id="KW-1133">Transmembrane helix</keyword>
<reference evidence="7 8" key="1">
    <citation type="submission" date="2019-07" db="EMBL/GenBank/DDBJ databases">
        <title>Qingshengfaniella alkalisoli gen. nov., sp. nov., isolated from saline soil.</title>
        <authorList>
            <person name="Xu L."/>
            <person name="Huang X.-X."/>
            <person name="Sun J.-Q."/>
        </authorList>
    </citation>
    <scope>NUCLEOTIDE SEQUENCE [LARGE SCALE GENOMIC DNA]</scope>
    <source>
        <strain evidence="7 8">DSM 27279</strain>
    </source>
</reference>
<dbReference type="NCBIfam" id="NF005495">
    <property type="entry name" value="PRK07109.1"/>
    <property type="match status" value="1"/>
</dbReference>
<dbReference type="PRINTS" id="PR00081">
    <property type="entry name" value="GDHRDH"/>
</dbReference>
<organism evidence="7 8">
    <name type="scientific">Verticiella sediminum</name>
    <dbReference type="NCBI Taxonomy" id="1247510"/>
    <lineage>
        <taxon>Bacteria</taxon>
        <taxon>Pseudomonadati</taxon>
        <taxon>Pseudomonadota</taxon>
        <taxon>Betaproteobacteria</taxon>
        <taxon>Burkholderiales</taxon>
        <taxon>Alcaligenaceae</taxon>
        <taxon>Verticiella</taxon>
    </lineage>
</organism>
<gene>
    <name evidence="7" type="ORF">FOZ76_10425</name>
</gene>
<dbReference type="SMART" id="SM00822">
    <property type="entry name" value="PKS_KR"/>
    <property type="match status" value="1"/>
</dbReference>
<dbReference type="PANTHER" id="PTHR44196">
    <property type="entry name" value="DEHYDROGENASE/REDUCTASE SDR FAMILY MEMBER 7B"/>
    <property type="match status" value="1"/>
</dbReference>
<dbReference type="InterPro" id="IPR036291">
    <property type="entry name" value="NAD(P)-bd_dom_sf"/>
</dbReference>
<name>A0A556AS93_9BURK</name>
<protein>
    <submittedName>
        <fullName evidence="7">SDR family oxidoreductase</fullName>
    </submittedName>
</protein>
<evidence type="ECO:0000313" key="8">
    <source>
        <dbReference type="Proteomes" id="UP000318405"/>
    </source>
</evidence>
<dbReference type="PANTHER" id="PTHR44196:SF1">
    <property type="entry name" value="DEHYDROGENASE_REDUCTASE SDR FAMILY MEMBER 7B"/>
    <property type="match status" value="1"/>
</dbReference>
<evidence type="ECO:0000259" key="6">
    <source>
        <dbReference type="SMART" id="SM00822"/>
    </source>
</evidence>
<dbReference type="GO" id="GO:0016491">
    <property type="term" value="F:oxidoreductase activity"/>
    <property type="evidence" value="ECO:0007669"/>
    <property type="project" value="UniProtKB-KW"/>
</dbReference>
<dbReference type="InterPro" id="IPR057326">
    <property type="entry name" value="KR_dom"/>
</dbReference>
<keyword evidence="5" id="KW-0472">Membrane</keyword>
<evidence type="ECO:0000256" key="4">
    <source>
        <dbReference type="SAM" id="MobiDB-lite"/>
    </source>
</evidence>
<dbReference type="EMBL" id="VLTJ01000020">
    <property type="protein sequence ID" value="TSH95798.1"/>
    <property type="molecule type" value="Genomic_DNA"/>
</dbReference>
<dbReference type="PRINTS" id="PR00080">
    <property type="entry name" value="SDRFAMILY"/>
</dbReference>
<evidence type="ECO:0000256" key="1">
    <source>
        <dbReference type="ARBA" id="ARBA00006484"/>
    </source>
</evidence>
<dbReference type="Pfam" id="PF00106">
    <property type="entry name" value="adh_short"/>
    <property type="match status" value="1"/>
</dbReference>
<dbReference type="PROSITE" id="PS00061">
    <property type="entry name" value="ADH_SHORT"/>
    <property type="match status" value="1"/>
</dbReference>
<dbReference type="SUPFAM" id="SSF51735">
    <property type="entry name" value="NAD(P)-binding Rossmann-fold domains"/>
    <property type="match status" value="1"/>
</dbReference>
<dbReference type="InterPro" id="IPR002347">
    <property type="entry name" value="SDR_fam"/>
</dbReference>
<feature type="region of interest" description="Disordered" evidence="4">
    <location>
        <begin position="267"/>
        <end position="296"/>
    </location>
</feature>
<dbReference type="InterPro" id="IPR020904">
    <property type="entry name" value="Sc_DH/Rdtase_CS"/>
</dbReference>
<dbReference type="Proteomes" id="UP000318405">
    <property type="component" value="Unassembled WGS sequence"/>
</dbReference>
<comment type="caution">
    <text evidence="7">The sequence shown here is derived from an EMBL/GenBank/DDBJ whole genome shotgun (WGS) entry which is preliminary data.</text>
</comment>